<accession>A0A2W4RNK4</accession>
<dbReference type="AlphaFoldDB" id="A0A2W4RNK4"/>
<name>A0A2W4RNK4_9GAMM</name>
<evidence type="ECO:0000313" key="2">
    <source>
        <dbReference type="Proteomes" id="UP000249396"/>
    </source>
</evidence>
<protein>
    <recommendedName>
        <fullName evidence="3">VWFA domain-containing protein</fullName>
    </recommendedName>
</protein>
<reference evidence="1 2" key="1">
    <citation type="journal article" date="2018" name="Aquat. Microb. Ecol.">
        <title>Gammaproteobacterial methanotrophs dominate.</title>
        <authorList>
            <person name="Rissanen A.J."/>
            <person name="Saarenheimo J."/>
            <person name="Tiirola M."/>
            <person name="Peura S."/>
            <person name="Aalto S.L."/>
            <person name="Karvinen A."/>
            <person name="Nykanen H."/>
        </authorList>
    </citation>
    <scope>NUCLEOTIDE SEQUENCE [LARGE SCALE GENOMIC DNA]</scope>
    <source>
        <strain evidence="1">AMbin10</strain>
    </source>
</reference>
<dbReference type="EMBL" id="QJPH01000150">
    <property type="protein sequence ID" value="PZN84563.1"/>
    <property type="molecule type" value="Genomic_DNA"/>
</dbReference>
<dbReference type="Proteomes" id="UP000249396">
    <property type="component" value="Unassembled WGS sequence"/>
</dbReference>
<gene>
    <name evidence="1" type="ORF">DM484_02600</name>
</gene>
<proteinExistence type="predicted"/>
<organism evidence="1 2">
    <name type="scientific">Candidatus Methylumidiphilus alinenensis</name>
    <dbReference type="NCBI Taxonomy" id="2202197"/>
    <lineage>
        <taxon>Bacteria</taxon>
        <taxon>Pseudomonadati</taxon>
        <taxon>Pseudomonadota</taxon>
        <taxon>Gammaproteobacteria</taxon>
        <taxon>Methylococcales</taxon>
        <taxon>Candidatus Methylumidiphilus</taxon>
    </lineage>
</organism>
<sequence>MDTESIHLLAYHDNQLTPYQLPGLDGPGGQCEVRLRKLPGARQVRVVLQAGNATRFRAEVDSDEGMPEVTFAIRRGADSGFAMECLEGAPVKYLQDNPAHKRDYEMPIVWEGPPQHIDLAIVIDATARIFLRDETQPDKLIPSQLLAKQNRTHWEAHVDKLCAFVESVRRSCAHCRIAVLAFGDHAMPENVTAEDLHPAYLLHPKPEQRFLQNVDAAALKSRLLAIPPSSGGDFVDALADALAACDGLFWNPSPGARKLVLISGESPGHSILHPLSKGDVCVREHDVDTQALRLHRKGVALLSLYHGQPDDYLDSLVGTEAKELQEAAKDQYARLATLPQFAMDAGCFEGGAEAELLLGLSGLLGRGGCCGEWVE</sequence>
<evidence type="ECO:0008006" key="3">
    <source>
        <dbReference type="Google" id="ProtNLM"/>
    </source>
</evidence>
<comment type="caution">
    <text evidence="1">The sequence shown here is derived from an EMBL/GenBank/DDBJ whole genome shotgun (WGS) entry which is preliminary data.</text>
</comment>
<dbReference type="Gene3D" id="3.40.50.410">
    <property type="entry name" value="von Willebrand factor, type A domain"/>
    <property type="match status" value="1"/>
</dbReference>
<dbReference type="InterPro" id="IPR036465">
    <property type="entry name" value="vWFA_dom_sf"/>
</dbReference>
<evidence type="ECO:0000313" key="1">
    <source>
        <dbReference type="EMBL" id="PZN84563.1"/>
    </source>
</evidence>
<dbReference type="SUPFAM" id="SSF53300">
    <property type="entry name" value="vWA-like"/>
    <property type="match status" value="1"/>
</dbReference>